<feature type="chain" id="PRO_5042243224" description="Gibberellin regulated protein" evidence="2">
    <location>
        <begin position="19"/>
        <end position="88"/>
    </location>
</feature>
<comment type="similarity">
    <text evidence="1">Belongs to the GASA family.</text>
</comment>
<reference evidence="3" key="1">
    <citation type="submission" date="2022-04" db="EMBL/GenBank/DDBJ databases">
        <title>A functionally conserved STORR gene fusion in Papaver species that diverged 16.8 million years ago.</title>
        <authorList>
            <person name="Catania T."/>
        </authorList>
    </citation>
    <scope>NUCLEOTIDE SEQUENCE</scope>
    <source>
        <strain evidence="3">S-188037</strain>
    </source>
</reference>
<dbReference type="Pfam" id="PF02704">
    <property type="entry name" value="GASA"/>
    <property type="match status" value="1"/>
</dbReference>
<evidence type="ECO:0000313" key="4">
    <source>
        <dbReference type="Proteomes" id="UP001202328"/>
    </source>
</evidence>
<gene>
    <name evidence="3" type="ORF">MKW98_017903</name>
</gene>
<dbReference type="Proteomes" id="UP001202328">
    <property type="component" value="Unassembled WGS sequence"/>
</dbReference>
<dbReference type="PANTHER" id="PTHR23201">
    <property type="entry name" value="EXTENSIN, PROLINE-RICH PROTEIN"/>
    <property type="match status" value="1"/>
</dbReference>
<keyword evidence="2" id="KW-0732">Signal</keyword>
<keyword evidence="4" id="KW-1185">Reference proteome</keyword>
<evidence type="ECO:0000256" key="2">
    <source>
        <dbReference type="SAM" id="SignalP"/>
    </source>
</evidence>
<accession>A0AAD4TCC2</accession>
<organism evidence="3 4">
    <name type="scientific">Papaver atlanticum</name>
    <dbReference type="NCBI Taxonomy" id="357466"/>
    <lineage>
        <taxon>Eukaryota</taxon>
        <taxon>Viridiplantae</taxon>
        <taxon>Streptophyta</taxon>
        <taxon>Embryophyta</taxon>
        <taxon>Tracheophyta</taxon>
        <taxon>Spermatophyta</taxon>
        <taxon>Magnoliopsida</taxon>
        <taxon>Ranunculales</taxon>
        <taxon>Papaveraceae</taxon>
        <taxon>Papaveroideae</taxon>
        <taxon>Papaver</taxon>
    </lineage>
</organism>
<evidence type="ECO:0000256" key="1">
    <source>
        <dbReference type="ARBA" id="ARBA00010582"/>
    </source>
</evidence>
<feature type="signal peptide" evidence="2">
    <location>
        <begin position="1"/>
        <end position="18"/>
    </location>
</feature>
<protein>
    <recommendedName>
        <fullName evidence="5">Gibberellin regulated protein</fullName>
    </recommendedName>
</protein>
<comment type="caution">
    <text evidence="3">The sequence shown here is derived from an EMBL/GenBank/DDBJ whole genome shotgun (WGS) entry which is preliminary data.</text>
</comment>
<dbReference type="InterPro" id="IPR003854">
    <property type="entry name" value="GASA"/>
</dbReference>
<dbReference type="PANTHER" id="PTHR23201:SF12">
    <property type="entry name" value="OS05G0432200 PROTEIN"/>
    <property type="match status" value="1"/>
</dbReference>
<evidence type="ECO:0000313" key="3">
    <source>
        <dbReference type="EMBL" id="KAI3954079.1"/>
    </source>
</evidence>
<proteinExistence type="inferred from homology"/>
<sequence length="88" mass="10044">MALKALVFFLVSLFVVVSQVIISRFIFTCRGLCLTRCGKHSRLKRCMRACEACCKECRCVPTGTHSNYKTCPPCYHQKRTKDGKHKCP</sequence>
<dbReference type="EMBL" id="JAJJMB010002020">
    <property type="protein sequence ID" value="KAI3954079.1"/>
    <property type="molecule type" value="Genomic_DNA"/>
</dbReference>
<dbReference type="AlphaFoldDB" id="A0AAD4TCC2"/>
<evidence type="ECO:0008006" key="5">
    <source>
        <dbReference type="Google" id="ProtNLM"/>
    </source>
</evidence>
<name>A0AAD4TCC2_9MAGN</name>